<dbReference type="Proteomes" id="UP000811844">
    <property type="component" value="Unassembled WGS sequence"/>
</dbReference>
<gene>
    <name evidence="4" type="ORF">G3R48_16790</name>
</gene>
<evidence type="ECO:0000313" key="4">
    <source>
        <dbReference type="EMBL" id="MBR9729628.1"/>
    </source>
</evidence>
<dbReference type="PANTHER" id="PTHR37423">
    <property type="entry name" value="SOLUBLE LYTIC MUREIN TRANSGLYCOSYLASE-RELATED"/>
    <property type="match status" value="1"/>
</dbReference>
<dbReference type="CDD" id="cd00254">
    <property type="entry name" value="LT-like"/>
    <property type="match status" value="1"/>
</dbReference>
<evidence type="ECO:0000256" key="2">
    <source>
        <dbReference type="SAM" id="MobiDB-lite"/>
    </source>
</evidence>
<evidence type="ECO:0000256" key="1">
    <source>
        <dbReference type="ARBA" id="ARBA00007734"/>
    </source>
</evidence>
<comment type="caution">
    <text evidence="4">The sequence shown here is derived from an EMBL/GenBank/DDBJ whole genome shotgun (WGS) entry which is preliminary data.</text>
</comment>
<dbReference type="Pfam" id="PF01464">
    <property type="entry name" value="SLT"/>
    <property type="match status" value="1"/>
</dbReference>
<reference evidence="4 5" key="1">
    <citation type="submission" date="2020-02" db="EMBL/GenBank/DDBJ databases">
        <title>Shewanella WXL01 sp. nov., a marine bacterium isolated from green algae in Luhuitou Fringing Reef (Northern South China Sea).</title>
        <authorList>
            <person name="Wang X."/>
        </authorList>
    </citation>
    <scope>NUCLEOTIDE SEQUENCE [LARGE SCALE GENOMIC DNA]</scope>
    <source>
        <strain evidence="4 5">MCCC 1A01895</strain>
    </source>
</reference>
<dbReference type="EMBL" id="JAAIKR010000028">
    <property type="protein sequence ID" value="MBR9729628.1"/>
    <property type="molecule type" value="Genomic_DNA"/>
</dbReference>
<sequence length="236" mass="26278">MVKLIPSATSNKAKTAQSPVLTNDYPLPQESRAKKPKQSYKARYSEHGIVDDIGVEKRRVYQYTNDAGITVFSDNPPVENSYQVLLYQCFACRPDSTIDWYHIALNTKSYKAFVDNAAKQHHIDSALIRAVIHAESAFKSQAVSRVGAKGLMQLMPLTAKDMGVLDALNPADNINGGSRYLAKMLKQFNNNVELACAAYNAGPSNVAKYQGVPPFPETQAYVKRVQILYQRYKKAL</sequence>
<dbReference type="InterPro" id="IPR008258">
    <property type="entry name" value="Transglycosylase_SLT_dom_1"/>
</dbReference>
<evidence type="ECO:0000259" key="3">
    <source>
        <dbReference type="Pfam" id="PF01464"/>
    </source>
</evidence>
<keyword evidence="5" id="KW-1185">Reference proteome</keyword>
<accession>A0ABS5I6H5</accession>
<dbReference type="InterPro" id="IPR023346">
    <property type="entry name" value="Lysozyme-like_dom_sf"/>
</dbReference>
<dbReference type="SUPFAM" id="SSF53955">
    <property type="entry name" value="Lysozyme-like"/>
    <property type="match status" value="1"/>
</dbReference>
<comment type="similarity">
    <text evidence="1">Belongs to the transglycosylase Slt family.</text>
</comment>
<feature type="domain" description="Transglycosylase SLT" evidence="3">
    <location>
        <begin position="115"/>
        <end position="212"/>
    </location>
</feature>
<organism evidence="4 5">
    <name type="scientific">Shewanella intestini</name>
    <dbReference type="NCBI Taxonomy" id="2017544"/>
    <lineage>
        <taxon>Bacteria</taxon>
        <taxon>Pseudomonadati</taxon>
        <taxon>Pseudomonadota</taxon>
        <taxon>Gammaproteobacteria</taxon>
        <taxon>Alteromonadales</taxon>
        <taxon>Shewanellaceae</taxon>
        <taxon>Shewanella</taxon>
    </lineage>
</organism>
<dbReference type="Gene3D" id="1.10.530.10">
    <property type="match status" value="1"/>
</dbReference>
<feature type="compositionally biased region" description="Polar residues" evidence="2">
    <location>
        <begin position="7"/>
        <end position="21"/>
    </location>
</feature>
<proteinExistence type="inferred from homology"/>
<name>A0ABS5I6H5_9GAMM</name>
<evidence type="ECO:0000313" key="5">
    <source>
        <dbReference type="Proteomes" id="UP000811844"/>
    </source>
</evidence>
<protein>
    <submittedName>
        <fullName evidence="4">Lytic transglycosylase domain-containing protein</fullName>
    </submittedName>
</protein>
<dbReference type="PANTHER" id="PTHR37423:SF2">
    <property type="entry name" value="MEMBRANE-BOUND LYTIC MUREIN TRANSGLYCOSYLASE C"/>
    <property type="match status" value="1"/>
</dbReference>
<feature type="region of interest" description="Disordered" evidence="2">
    <location>
        <begin position="1"/>
        <end position="39"/>
    </location>
</feature>